<dbReference type="PANTHER" id="PTHR11075">
    <property type="entry name" value="PEPTIDE CHAIN RELEASE FACTOR"/>
    <property type="match status" value="1"/>
</dbReference>
<dbReference type="GO" id="GO:0005762">
    <property type="term" value="C:mitochondrial large ribosomal subunit"/>
    <property type="evidence" value="ECO:0007669"/>
    <property type="project" value="TreeGrafter"/>
</dbReference>
<protein>
    <recommendedName>
        <fullName evidence="3">Large ribosomal subunit protein mL62</fullName>
        <ecNumber evidence="1">3.1.1.29</ecNumber>
    </recommendedName>
    <alternativeName>
        <fullName evidence="4">Peptidyl-tRNA hydrolase ICT1, mitochondrial</fullName>
    </alternativeName>
</protein>
<reference evidence="6 7" key="1">
    <citation type="submission" date="2023-11" db="EMBL/GenBank/DDBJ databases">
        <authorList>
            <person name="Okamura Y."/>
        </authorList>
    </citation>
    <scope>NUCLEOTIDE SEQUENCE [LARGE SCALE GENOMIC DNA]</scope>
</reference>
<dbReference type="GO" id="GO:0070126">
    <property type="term" value="P:mitochondrial translational termination"/>
    <property type="evidence" value="ECO:0007669"/>
    <property type="project" value="TreeGrafter"/>
</dbReference>
<dbReference type="Pfam" id="PF00472">
    <property type="entry name" value="RF-1"/>
    <property type="match status" value="1"/>
</dbReference>
<dbReference type="AlphaFoldDB" id="A0AAV1JBN1"/>
<dbReference type="GO" id="GO:0004045">
    <property type="term" value="F:peptidyl-tRNA hydrolase activity"/>
    <property type="evidence" value="ECO:0007669"/>
    <property type="project" value="UniProtKB-EC"/>
</dbReference>
<evidence type="ECO:0000313" key="6">
    <source>
        <dbReference type="EMBL" id="CAK1546894.1"/>
    </source>
</evidence>
<dbReference type="EMBL" id="CAVLEF010000009">
    <property type="protein sequence ID" value="CAK1546894.1"/>
    <property type="molecule type" value="Genomic_DNA"/>
</dbReference>
<dbReference type="InterPro" id="IPR000352">
    <property type="entry name" value="Pep_chain_release_fac_I"/>
</dbReference>
<evidence type="ECO:0000256" key="1">
    <source>
        <dbReference type="ARBA" id="ARBA00013260"/>
    </source>
</evidence>
<proteinExistence type="inferred from homology"/>
<dbReference type="PANTHER" id="PTHR11075:SF54">
    <property type="entry name" value="LARGE RIBOSOMAL SUBUNIT PROTEIN ML62"/>
    <property type="match status" value="1"/>
</dbReference>
<comment type="caution">
    <text evidence="6">The sequence shown here is derived from an EMBL/GenBank/DDBJ whole genome shotgun (WGS) entry which is preliminary data.</text>
</comment>
<keyword evidence="7" id="KW-1185">Reference proteome</keyword>
<evidence type="ECO:0000259" key="5">
    <source>
        <dbReference type="PROSITE" id="PS00745"/>
    </source>
</evidence>
<dbReference type="PROSITE" id="PS00745">
    <property type="entry name" value="RF_PROK_I"/>
    <property type="match status" value="1"/>
</dbReference>
<comment type="similarity">
    <text evidence="2">Belongs to the prokaryotic/mitochondrial release factor family. Mitochondrion-specific ribosomal protein mL62 subfamily.</text>
</comment>
<dbReference type="Gene3D" id="3.30.160.20">
    <property type="match status" value="1"/>
</dbReference>
<dbReference type="EC" id="3.1.1.29" evidence="1"/>
<sequence>MAFMPLGIPLLRRVMQSGSKQAKYSILLQKSMTYKSAISLDTLYPNSSLKLATPAFTPNPDEKFTGHIPLNKVDIHYSASSGPGGQNVNKVHTKVDLRFKLDEADWIPTDIKQKMLEIHGKKLTKEGYLIIRSDTTRSQQLNLADCLRKLRVMIRNATFTESKPDPETEERIRQRHLKSARLRVSMKREEAYKRALKRPPTVVDL</sequence>
<accession>A0AAV1JBN1</accession>
<evidence type="ECO:0000313" key="7">
    <source>
        <dbReference type="Proteomes" id="UP001497472"/>
    </source>
</evidence>
<dbReference type="FunFam" id="3.30.160.20:FF:000046">
    <property type="entry name" value="Peptidyl-tRNA hydrolase ICT1"/>
    <property type="match status" value="1"/>
</dbReference>
<gene>
    <name evidence="6" type="ORF">LNINA_LOCUS6401</name>
</gene>
<dbReference type="InterPro" id="IPR052104">
    <property type="entry name" value="Mito_Release_Factor_mL62"/>
</dbReference>
<dbReference type="GO" id="GO:0016150">
    <property type="term" value="F:translation release factor activity, codon nonspecific"/>
    <property type="evidence" value="ECO:0007669"/>
    <property type="project" value="TreeGrafter"/>
</dbReference>
<dbReference type="Proteomes" id="UP001497472">
    <property type="component" value="Unassembled WGS sequence"/>
</dbReference>
<organism evidence="6 7">
    <name type="scientific">Leptosia nina</name>
    <dbReference type="NCBI Taxonomy" id="320188"/>
    <lineage>
        <taxon>Eukaryota</taxon>
        <taxon>Metazoa</taxon>
        <taxon>Ecdysozoa</taxon>
        <taxon>Arthropoda</taxon>
        <taxon>Hexapoda</taxon>
        <taxon>Insecta</taxon>
        <taxon>Pterygota</taxon>
        <taxon>Neoptera</taxon>
        <taxon>Endopterygota</taxon>
        <taxon>Lepidoptera</taxon>
        <taxon>Glossata</taxon>
        <taxon>Ditrysia</taxon>
        <taxon>Papilionoidea</taxon>
        <taxon>Pieridae</taxon>
        <taxon>Pierinae</taxon>
        <taxon>Leptosia</taxon>
    </lineage>
</organism>
<dbReference type="SUPFAM" id="SSF110916">
    <property type="entry name" value="Peptidyl-tRNA hydrolase domain-like"/>
    <property type="match status" value="1"/>
</dbReference>
<evidence type="ECO:0000256" key="3">
    <source>
        <dbReference type="ARBA" id="ARBA00039441"/>
    </source>
</evidence>
<evidence type="ECO:0000256" key="2">
    <source>
        <dbReference type="ARBA" id="ARBA00038225"/>
    </source>
</evidence>
<name>A0AAV1JBN1_9NEOP</name>
<feature type="domain" description="Prokaryotic-type class I peptide chain release factors" evidence="5">
    <location>
        <begin position="79"/>
        <end position="95"/>
    </location>
</feature>
<evidence type="ECO:0000256" key="4">
    <source>
        <dbReference type="ARBA" id="ARBA00041531"/>
    </source>
</evidence>